<dbReference type="PANTHER" id="PTHR44757:SF2">
    <property type="entry name" value="BIOFILM ARCHITECTURE MAINTENANCE PROTEIN MBAA"/>
    <property type="match status" value="1"/>
</dbReference>
<dbReference type="InterPro" id="IPR001633">
    <property type="entry name" value="EAL_dom"/>
</dbReference>
<evidence type="ECO:0000259" key="1">
    <source>
        <dbReference type="PROSITE" id="PS50883"/>
    </source>
</evidence>
<dbReference type="RefSeq" id="WP_126150422.1">
    <property type="nucleotide sequence ID" value="NZ_JBHTMH010000001.1"/>
</dbReference>
<evidence type="ECO:0000313" key="4">
    <source>
        <dbReference type="Proteomes" id="UP000268844"/>
    </source>
</evidence>
<dbReference type="CDD" id="cd01948">
    <property type="entry name" value="EAL"/>
    <property type="match status" value="1"/>
</dbReference>
<dbReference type="PROSITE" id="PS50887">
    <property type="entry name" value="GGDEF"/>
    <property type="match status" value="1"/>
</dbReference>
<dbReference type="SUPFAM" id="SSF141868">
    <property type="entry name" value="EAL domain-like"/>
    <property type="match status" value="1"/>
</dbReference>
<keyword evidence="3" id="KW-0378">Hydrolase</keyword>
<sequence length="641" mass="71078">MANSEELRETIVSMQREIDVLRREKGHATTLLNALDALLVVPGGDDPFASVFDALLPMFEAQLAIVLEQASPSEDILDCVASNDPSLTGSRWRPDSRINKVLSGRIVTTLSSHELNACRLSGDGRLASNQPALYLPLGQRGRRGLLILLRKEGEPGFDRAHVALAGKFSLLASHALAARNAQRSEVESQRLKQLTHQLTESQETLAFRANHDQLTGLSNRTHIEELVDSRLAQKAEGEKLALAFIDLDDFKRVNDLYGHTKGDALLTGVANRIRSQIRKSDILGRISGDEFVVVLDPYEERRDVSALMARIHKLLERPFDIEGTQIKTSGSIGVALYPTHGASYEALRRNADAAMYRAKSVSKGGTEFFSRSLGRAMSDRLRLEQRLREAFENQRFKCVLQGKFDTRTRQILGFEVLVRWVDERGHIHAPGTFLQPASELGLLDGIASMQLEELLGRLPALDARFGDSVKYSFNVSADQASRPGFMKQIIRQLTNSGRAERFTFELTEESFLKAEAFQSQVLPHLRSAGIGISIDDFGTGYSSLSLLANITADEIKIDRSFIKDIDNRGDHQSILRAIESLGKALNVSVVAEGIETENELLYLQDHTGISYGQGFLFHRPAFIDDLLSSAEISTRSATRRA</sequence>
<dbReference type="InterPro" id="IPR000160">
    <property type="entry name" value="GGDEF_dom"/>
</dbReference>
<dbReference type="SMART" id="SM00052">
    <property type="entry name" value="EAL"/>
    <property type="match status" value="1"/>
</dbReference>
<name>A0A447IBK0_9HYPH</name>
<feature type="domain" description="EAL" evidence="1">
    <location>
        <begin position="380"/>
        <end position="634"/>
    </location>
</feature>
<reference evidence="3 4" key="1">
    <citation type="submission" date="2018-12" db="EMBL/GenBank/DDBJ databases">
        <authorList>
            <person name="Criscuolo A."/>
        </authorList>
    </citation>
    <scope>NUCLEOTIDE SEQUENCE [LARGE SCALE GENOMIC DNA]</scope>
    <source>
        <strain evidence="3">ACIP1116281</strain>
    </source>
</reference>
<dbReference type="CDD" id="cd01949">
    <property type="entry name" value="GGDEF"/>
    <property type="match status" value="1"/>
</dbReference>
<evidence type="ECO:0000313" key="3">
    <source>
        <dbReference type="EMBL" id="VDS04876.1"/>
    </source>
</evidence>
<keyword evidence="4" id="KW-1185">Reference proteome</keyword>
<dbReference type="PANTHER" id="PTHR44757">
    <property type="entry name" value="DIGUANYLATE CYCLASE DGCP"/>
    <property type="match status" value="1"/>
</dbReference>
<accession>A0A447IBK0</accession>
<dbReference type="GO" id="GO:0071111">
    <property type="term" value="F:cyclic-guanylate-specific phosphodiesterase activity"/>
    <property type="evidence" value="ECO:0007669"/>
    <property type="project" value="UniProtKB-EC"/>
</dbReference>
<dbReference type="EMBL" id="UZWD01000025">
    <property type="protein sequence ID" value="VDS04876.1"/>
    <property type="molecule type" value="Genomic_DNA"/>
</dbReference>
<dbReference type="Pfam" id="PF00563">
    <property type="entry name" value="EAL"/>
    <property type="match status" value="1"/>
</dbReference>
<dbReference type="InterPro" id="IPR043128">
    <property type="entry name" value="Rev_trsase/Diguanyl_cyclase"/>
</dbReference>
<dbReference type="OrthoDB" id="9814202at2"/>
<dbReference type="AlphaFoldDB" id="A0A447IBK0"/>
<evidence type="ECO:0000259" key="2">
    <source>
        <dbReference type="PROSITE" id="PS50887"/>
    </source>
</evidence>
<dbReference type="InterPro" id="IPR035919">
    <property type="entry name" value="EAL_sf"/>
</dbReference>
<protein>
    <submittedName>
        <fullName evidence="3">Cyclic di-GMP phosphodiesterase Gmr</fullName>
        <ecNumber evidence="3">3.1.4.52</ecNumber>
    </submittedName>
</protein>
<proteinExistence type="predicted"/>
<dbReference type="PROSITE" id="PS50883">
    <property type="entry name" value="EAL"/>
    <property type="match status" value="1"/>
</dbReference>
<gene>
    <name evidence="3" type="primary">gmr_5</name>
    <name evidence="3" type="ORF">DEVEQU_02017</name>
</gene>
<dbReference type="Pfam" id="PF00990">
    <property type="entry name" value="GGDEF"/>
    <property type="match status" value="1"/>
</dbReference>
<dbReference type="NCBIfam" id="TIGR00254">
    <property type="entry name" value="GGDEF"/>
    <property type="match status" value="1"/>
</dbReference>
<organism evidence="3 4">
    <name type="scientific">Devosia equisanguinis</name>
    <dbReference type="NCBI Taxonomy" id="2490941"/>
    <lineage>
        <taxon>Bacteria</taxon>
        <taxon>Pseudomonadati</taxon>
        <taxon>Pseudomonadota</taxon>
        <taxon>Alphaproteobacteria</taxon>
        <taxon>Hyphomicrobiales</taxon>
        <taxon>Devosiaceae</taxon>
        <taxon>Devosia</taxon>
    </lineage>
</organism>
<dbReference type="InterPro" id="IPR052155">
    <property type="entry name" value="Biofilm_reg_signaling"/>
</dbReference>
<dbReference type="Gene3D" id="3.30.70.270">
    <property type="match status" value="1"/>
</dbReference>
<feature type="domain" description="GGDEF" evidence="2">
    <location>
        <begin position="238"/>
        <end position="371"/>
    </location>
</feature>
<dbReference type="Gene3D" id="3.20.20.450">
    <property type="entry name" value="EAL domain"/>
    <property type="match status" value="1"/>
</dbReference>
<dbReference type="EC" id="3.1.4.52" evidence="3"/>
<dbReference type="Proteomes" id="UP000268844">
    <property type="component" value="Unassembled WGS sequence"/>
</dbReference>
<dbReference type="SUPFAM" id="SSF55073">
    <property type="entry name" value="Nucleotide cyclase"/>
    <property type="match status" value="1"/>
</dbReference>
<dbReference type="InterPro" id="IPR029787">
    <property type="entry name" value="Nucleotide_cyclase"/>
</dbReference>
<dbReference type="SMART" id="SM00267">
    <property type="entry name" value="GGDEF"/>
    <property type="match status" value="1"/>
</dbReference>